<proteinExistence type="predicted"/>
<dbReference type="OrthoDB" id="1427074at2"/>
<dbReference type="GO" id="GO:0015221">
    <property type="term" value="F:lipopolysaccharide transmembrane transporter activity"/>
    <property type="evidence" value="ECO:0007669"/>
    <property type="project" value="InterPro"/>
</dbReference>
<dbReference type="Pfam" id="PF06835">
    <property type="entry name" value="LptC"/>
    <property type="match status" value="1"/>
</dbReference>
<dbReference type="NCBIfam" id="TIGR04409">
    <property type="entry name" value="LptC_YrbK"/>
    <property type="match status" value="1"/>
</dbReference>
<dbReference type="Proteomes" id="UP000183658">
    <property type="component" value="Unassembled WGS sequence"/>
</dbReference>
<accession>A0A1H9DPM5</accession>
<evidence type="ECO:0000313" key="2">
    <source>
        <dbReference type="Proteomes" id="UP000183658"/>
    </source>
</evidence>
<dbReference type="AlphaFoldDB" id="A0A1H9DPM5"/>
<reference evidence="2" key="1">
    <citation type="submission" date="2016-10" db="EMBL/GenBank/DDBJ databases">
        <authorList>
            <person name="Varghese N."/>
            <person name="Submissions S."/>
        </authorList>
    </citation>
    <scope>NUCLEOTIDE SEQUENCE [LARGE SCALE GENOMIC DNA]</scope>
    <source>
        <strain evidence="2">DSM 15719</strain>
    </source>
</reference>
<protein>
    <submittedName>
        <fullName evidence="1">LPS export ABC transporter protein LptC</fullName>
    </submittedName>
</protein>
<dbReference type="PROSITE" id="PS51257">
    <property type="entry name" value="PROKAR_LIPOPROTEIN"/>
    <property type="match status" value="1"/>
</dbReference>
<dbReference type="InterPro" id="IPR010664">
    <property type="entry name" value="LipoPS_assembly_LptC-rel"/>
</dbReference>
<dbReference type="Gene3D" id="2.60.450.10">
    <property type="entry name" value="Lipopolysaccharide (LPS) transport protein A like domain"/>
    <property type="match status" value="1"/>
</dbReference>
<gene>
    <name evidence="1" type="ORF">SAMN05444355_101541</name>
</gene>
<evidence type="ECO:0000313" key="1">
    <source>
        <dbReference type="EMBL" id="SEQ15257.1"/>
    </source>
</evidence>
<dbReference type="GO" id="GO:0005886">
    <property type="term" value="C:plasma membrane"/>
    <property type="evidence" value="ECO:0007669"/>
    <property type="project" value="InterPro"/>
</dbReference>
<name>A0A1H9DPM5_FLAFI</name>
<organism evidence="1 2">
    <name type="scientific">Flavobacterium frigoris</name>
    <dbReference type="NCBI Taxonomy" id="229204"/>
    <lineage>
        <taxon>Bacteria</taxon>
        <taxon>Pseudomonadati</taxon>
        <taxon>Bacteroidota</taxon>
        <taxon>Flavobacteriia</taxon>
        <taxon>Flavobacteriales</taxon>
        <taxon>Flavobacteriaceae</taxon>
        <taxon>Flavobacterium</taxon>
    </lineage>
</organism>
<dbReference type="RefSeq" id="WP_074720894.1">
    <property type="nucleotide sequence ID" value="NZ_CBCRVS010000002.1"/>
</dbReference>
<keyword evidence="2" id="KW-1185">Reference proteome</keyword>
<sequence length="184" mass="21012">MDLFKRYKIINVVTVFAVTTFFGCESNFKEVQKINVTEFTPSGDADKVNLKYTDSGLIKVVLLSPKMLDFSTVNFPFTEFPKGIDVTLYDDKGKKTRVTSNYAISYKVTGIIDLQGKVKITTEQGQTLETEQLYYDQKNEWFFTEKKFKFTDIKGSSNGQGIDFSKDFKIINSQRLTGEFDSAQ</sequence>
<dbReference type="InterPro" id="IPR026265">
    <property type="entry name" value="LptC"/>
</dbReference>
<dbReference type="EMBL" id="FOFZ01000001">
    <property type="protein sequence ID" value="SEQ15257.1"/>
    <property type="molecule type" value="Genomic_DNA"/>
</dbReference>